<accession>A0A0N0MB93</accession>
<evidence type="ECO:0000256" key="1">
    <source>
        <dbReference type="SAM" id="MobiDB-lite"/>
    </source>
</evidence>
<feature type="compositionally biased region" description="Basic and acidic residues" evidence="1">
    <location>
        <begin position="90"/>
        <end position="109"/>
    </location>
</feature>
<organism evidence="2 3">
    <name type="scientific">Bosea vaviloviae</name>
    <dbReference type="NCBI Taxonomy" id="1526658"/>
    <lineage>
        <taxon>Bacteria</taxon>
        <taxon>Pseudomonadati</taxon>
        <taxon>Pseudomonadota</taxon>
        <taxon>Alphaproteobacteria</taxon>
        <taxon>Hyphomicrobiales</taxon>
        <taxon>Boseaceae</taxon>
        <taxon>Bosea</taxon>
    </lineage>
</organism>
<feature type="region of interest" description="Disordered" evidence="1">
    <location>
        <begin position="86"/>
        <end position="127"/>
    </location>
</feature>
<reference evidence="2 3" key="1">
    <citation type="submission" date="2015-07" db="EMBL/GenBank/DDBJ databases">
        <title>Whole genome sequencing of Bosea vaviloviae isolated from cave pool.</title>
        <authorList>
            <person name="Tan N.E.H."/>
            <person name="Lee Y.P."/>
            <person name="Gan H.M."/>
            <person name="Barton H."/>
            <person name="Savka M.A."/>
        </authorList>
    </citation>
    <scope>NUCLEOTIDE SEQUENCE [LARGE SCALE GENOMIC DNA]</scope>
    <source>
        <strain evidence="2 3">SD260</strain>
    </source>
</reference>
<name>A0A0N0MB93_9HYPH</name>
<sequence>MSHNDELIATIADKRGVSADAVTTALAALTRGNGTMAQFSHADFGGMTQWSKGGMSMVGDMFNSGMKAKLDGVMSDLAAALQSGKIEQAQSDKRPSADGDASPKADHGGPEWPEEFGSPSSSGSQNNMRYAFFPQKQRLIIEDGGKRTVYDTGTHAISGVSQQQSSGRDLSFTSQHGLVRLADLKTVA</sequence>
<dbReference type="Proteomes" id="UP000037822">
    <property type="component" value="Unassembled WGS sequence"/>
</dbReference>
<comment type="caution">
    <text evidence="2">The sequence shown here is derived from an EMBL/GenBank/DDBJ whole genome shotgun (WGS) entry which is preliminary data.</text>
</comment>
<dbReference type="AlphaFoldDB" id="A0A0N0MB93"/>
<proteinExistence type="predicted"/>
<dbReference type="PATRIC" id="fig|1526658.3.peg.4002"/>
<feature type="compositionally biased region" description="Low complexity" evidence="1">
    <location>
        <begin position="115"/>
        <end position="124"/>
    </location>
</feature>
<keyword evidence="3" id="KW-1185">Reference proteome</keyword>
<protein>
    <recommendedName>
        <fullName evidence="4">SHOCT domain-containing protein</fullName>
    </recommendedName>
</protein>
<dbReference type="OrthoDB" id="1778949at2"/>
<evidence type="ECO:0000313" key="2">
    <source>
        <dbReference type="EMBL" id="KPH80626.1"/>
    </source>
</evidence>
<gene>
    <name evidence="2" type="ORF">AE618_12825</name>
</gene>
<evidence type="ECO:0008006" key="4">
    <source>
        <dbReference type="Google" id="ProtNLM"/>
    </source>
</evidence>
<evidence type="ECO:0000313" key="3">
    <source>
        <dbReference type="Proteomes" id="UP000037822"/>
    </source>
</evidence>
<dbReference type="EMBL" id="LGSZ01000040">
    <property type="protein sequence ID" value="KPH80626.1"/>
    <property type="molecule type" value="Genomic_DNA"/>
</dbReference>